<evidence type="ECO:0000313" key="2">
    <source>
        <dbReference type="EMBL" id="MFC0222212.1"/>
    </source>
</evidence>
<evidence type="ECO:0000256" key="1">
    <source>
        <dbReference type="SAM" id="SignalP"/>
    </source>
</evidence>
<feature type="signal peptide" evidence="1">
    <location>
        <begin position="1"/>
        <end position="38"/>
    </location>
</feature>
<sequence>MQHDPTSTDQRPSRRTVTRAAAWSVPVVAAATAAPAYAASCPAVNVTSANITTYNRVSATEWTATFDRDGSGPLLSNVLTARATYDNGMSVRNDAGTAAGGTNDNFTLATSVGGLGVSGLVMAQRPTVDTPNAPLNAFGHYAFTFTRAVTNLSFTLTDIDSTSGDFWDSVWLTPGFTLSNKAAGLQGDGSAGSPLKQTNGNVAVDNANGGAGNVTVTYPGPITAFTINYSNAATSFAANVDQDQVVTITNFTFDYKPC</sequence>
<dbReference type="InterPro" id="IPR006311">
    <property type="entry name" value="TAT_signal"/>
</dbReference>
<dbReference type="Proteomes" id="UP001589698">
    <property type="component" value="Unassembled WGS sequence"/>
</dbReference>
<organism evidence="2 3">
    <name type="scientific">Nocardioides zeicaulis</name>
    <dbReference type="NCBI Taxonomy" id="1776857"/>
    <lineage>
        <taxon>Bacteria</taxon>
        <taxon>Bacillati</taxon>
        <taxon>Actinomycetota</taxon>
        <taxon>Actinomycetes</taxon>
        <taxon>Propionibacteriales</taxon>
        <taxon>Nocardioidaceae</taxon>
        <taxon>Nocardioides</taxon>
    </lineage>
</organism>
<dbReference type="EMBL" id="JBHLXH010000001">
    <property type="protein sequence ID" value="MFC0222212.1"/>
    <property type="molecule type" value="Genomic_DNA"/>
</dbReference>
<accession>A0ABV6DZQ7</accession>
<gene>
    <name evidence="2" type="ORF">ACFFJG_06945</name>
</gene>
<dbReference type="RefSeq" id="WP_378517870.1">
    <property type="nucleotide sequence ID" value="NZ_CBCSDI010000021.1"/>
</dbReference>
<keyword evidence="3" id="KW-1185">Reference proteome</keyword>
<keyword evidence="1" id="KW-0732">Signal</keyword>
<name>A0ABV6DZQ7_9ACTN</name>
<proteinExistence type="predicted"/>
<comment type="caution">
    <text evidence="2">The sequence shown here is derived from an EMBL/GenBank/DDBJ whole genome shotgun (WGS) entry which is preliminary data.</text>
</comment>
<reference evidence="2 3" key="1">
    <citation type="submission" date="2024-09" db="EMBL/GenBank/DDBJ databases">
        <authorList>
            <person name="Sun Q."/>
            <person name="Mori K."/>
        </authorList>
    </citation>
    <scope>NUCLEOTIDE SEQUENCE [LARGE SCALE GENOMIC DNA]</scope>
    <source>
        <strain evidence="2 3">CCM 8654</strain>
    </source>
</reference>
<feature type="chain" id="PRO_5045455131" evidence="1">
    <location>
        <begin position="39"/>
        <end position="258"/>
    </location>
</feature>
<protein>
    <submittedName>
        <fullName evidence="2">Uncharacterized protein</fullName>
    </submittedName>
</protein>
<evidence type="ECO:0000313" key="3">
    <source>
        <dbReference type="Proteomes" id="UP001589698"/>
    </source>
</evidence>
<dbReference type="PROSITE" id="PS51318">
    <property type="entry name" value="TAT"/>
    <property type="match status" value="1"/>
</dbReference>